<sequence length="552" mass="61620">MHKHKGHIISSNAKSSGTESTKQATIQAVMASVVKLADFVMYQSLDDLGVNFFMSNYVSGDPTVSQLHYLPALYAKTGYANPGLKQSITAAGLAGYAKTARRKDMTNTATKSYISAIRAINTALSDPNIAAQDSTLVSIVIAAMFEVLINPRAGMQNCSKHLEGAVAVALLSMKYRRQTDVTRKLLTTLVQNVVINSWIQHIPLPPGFTELKKQVGEKSNSNSVHGDFLDIVLELVQFRHALQDGIYDSPMAIIRKALEIDNTLTEFLENMPRHARFDSFRVSSVEVEQLAYGGYYHIYPQRFTARLWNNVRSSRLRLHQVVLQQCQHLTSLKFSDKYAFLSTQRSESEAKIHALTAEMIATVPQLAGYAEQLGSYRIPTEQNSRGRDESPSLALRPGKPQPVTNIRGLTVELSTPLAYNLRSSQRQADLKPTAISPSSSARAHEPQPAAPTQVLPAMYHPHSASLYHLLFQLYALHSIPHLPASMKQWIKGRIAWIEVNLDLQDLARLQDDLSKRPGDGFPVDEDQVYVMQTYEFSTRYLRRPAPLLLSYD</sequence>
<evidence type="ECO:0000313" key="3">
    <source>
        <dbReference type="Proteomes" id="UP000800039"/>
    </source>
</evidence>
<gene>
    <name evidence="2" type="ORF">K460DRAFT_402562</name>
</gene>
<keyword evidence="3" id="KW-1185">Reference proteome</keyword>
<dbReference type="PANTHER" id="PTHR38791:SF1">
    <property type="entry name" value="TRANSCRIPTION FACTOR, PUTATIVE-RELATED"/>
    <property type="match status" value="1"/>
</dbReference>
<proteinExistence type="predicted"/>
<organism evidence="2 3">
    <name type="scientific">Cucurbitaria berberidis CBS 394.84</name>
    <dbReference type="NCBI Taxonomy" id="1168544"/>
    <lineage>
        <taxon>Eukaryota</taxon>
        <taxon>Fungi</taxon>
        <taxon>Dikarya</taxon>
        <taxon>Ascomycota</taxon>
        <taxon>Pezizomycotina</taxon>
        <taxon>Dothideomycetes</taxon>
        <taxon>Pleosporomycetidae</taxon>
        <taxon>Pleosporales</taxon>
        <taxon>Pleosporineae</taxon>
        <taxon>Cucurbitariaceae</taxon>
        <taxon>Cucurbitaria</taxon>
    </lineage>
</organism>
<protein>
    <submittedName>
        <fullName evidence="2">Uncharacterized protein</fullName>
    </submittedName>
</protein>
<feature type="region of interest" description="Disordered" evidence="1">
    <location>
        <begin position="428"/>
        <end position="449"/>
    </location>
</feature>
<accession>A0A9P4GKN6</accession>
<dbReference type="OrthoDB" id="4220372at2759"/>
<dbReference type="GeneID" id="63853787"/>
<dbReference type="AlphaFoldDB" id="A0A9P4GKN6"/>
<dbReference type="RefSeq" id="XP_040789762.1">
    <property type="nucleotide sequence ID" value="XM_040936537.1"/>
</dbReference>
<feature type="region of interest" description="Disordered" evidence="1">
    <location>
        <begin position="377"/>
        <end position="401"/>
    </location>
</feature>
<dbReference type="InterPro" id="IPR053175">
    <property type="entry name" value="DHMBA_Reg_Transcription_Factor"/>
</dbReference>
<dbReference type="Proteomes" id="UP000800039">
    <property type="component" value="Unassembled WGS sequence"/>
</dbReference>
<dbReference type="PANTHER" id="PTHR38791">
    <property type="entry name" value="ZN(II)2CYS6 TRANSCRIPTION FACTOR (EUROFUNG)-RELATED-RELATED"/>
    <property type="match status" value="1"/>
</dbReference>
<evidence type="ECO:0000256" key="1">
    <source>
        <dbReference type="SAM" id="MobiDB-lite"/>
    </source>
</evidence>
<dbReference type="EMBL" id="ML976615">
    <property type="protein sequence ID" value="KAF1847199.1"/>
    <property type="molecule type" value="Genomic_DNA"/>
</dbReference>
<comment type="caution">
    <text evidence="2">The sequence shown here is derived from an EMBL/GenBank/DDBJ whole genome shotgun (WGS) entry which is preliminary data.</text>
</comment>
<name>A0A9P4GKN6_9PLEO</name>
<reference evidence="2" key="1">
    <citation type="submission" date="2020-01" db="EMBL/GenBank/DDBJ databases">
        <authorList>
            <consortium name="DOE Joint Genome Institute"/>
            <person name="Haridas S."/>
            <person name="Albert R."/>
            <person name="Binder M."/>
            <person name="Bloem J."/>
            <person name="Labutti K."/>
            <person name="Salamov A."/>
            <person name="Andreopoulos B."/>
            <person name="Baker S.E."/>
            <person name="Barry K."/>
            <person name="Bills G."/>
            <person name="Bluhm B.H."/>
            <person name="Cannon C."/>
            <person name="Castanera R."/>
            <person name="Culley D.E."/>
            <person name="Daum C."/>
            <person name="Ezra D."/>
            <person name="Gonzalez J.B."/>
            <person name="Henrissat B."/>
            <person name="Kuo A."/>
            <person name="Liang C."/>
            <person name="Lipzen A."/>
            <person name="Lutzoni F."/>
            <person name="Magnuson J."/>
            <person name="Mondo S."/>
            <person name="Nolan M."/>
            <person name="Ohm R."/>
            <person name="Pangilinan J."/>
            <person name="Park H.-J."/>
            <person name="Ramirez L."/>
            <person name="Alfaro M."/>
            <person name="Sun H."/>
            <person name="Tritt A."/>
            <person name="Yoshinaga Y."/>
            <person name="Zwiers L.-H."/>
            <person name="Turgeon B.G."/>
            <person name="Goodwin S.B."/>
            <person name="Spatafora J.W."/>
            <person name="Crous P.W."/>
            <person name="Grigoriev I.V."/>
        </authorList>
    </citation>
    <scope>NUCLEOTIDE SEQUENCE</scope>
    <source>
        <strain evidence="2">CBS 394.84</strain>
    </source>
</reference>
<evidence type="ECO:0000313" key="2">
    <source>
        <dbReference type="EMBL" id="KAF1847199.1"/>
    </source>
</evidence>